<name>A0A0D1CRM7_9RHOB</name>
<dbReference type="RefSeq" id="WP_043917493.1">
    <property type="nucleotide sequence ID" value="NZ_FZPF01000002.1"/>
</dbReference>
<dbReference type="AlphaFoldDB" id="A0A0D1CRM7"/>
<accession>A0A0D1CRM7</accession>
<dbReference type="PATRIC" id="fig|935700.4.peg.667"/>
<reference evidence="1 2" key="1">
    <citation type="submission" date="2015-02" db="EMBL/GenBank/DDBJ databases">
        <title>Genome Sequence of Jannaschia aquimarina DSM28248, a member of the Roseobacter clade.</title>
        <authorList>
            <person name="Voget S."/>
            <person name="Daniel R."/>
        </authorList>
    </citation>
    <scope>NUCLEOTIDE SEQUENCE [LARGE SCALE GENOMIC DNA]</scope>
    <source>
        <strain evidence="1 2">GSW-M26</strain>
    </source>
</reference>
<gene>
    <name evidence="1" type="ORF">jaqu_06300</name>
</gene>
<evidence type="ECO:0000313" key="2">
    <source>
        <dbReference type="Proteomes" id="UP000032232"/>
    </source>
</evidence>
<evidence type="ECO:0000313" key="1">
    <source>
        <dbReference type="EMBL" id="KIT17442.1"/>
    </source>
</evidence>
<organism evidence="1 2">
    <name type="scientific">Jannaschia aquimarina</name>
    <dbReference type="NCBI Taxonomy" id="935700"/>
    <lineage>
        <taxon>Bacteria</taxon>
        <taxon>Pseudomonadati</taxon>
        <taxon>Pseudomonadota</taxon>
        <taxon>Alphaproteobacteria</taxon>
        <taxon>Rhodobacterales</taxon>
        <taxon>Roseobacteraceae</taxon>
        <taxon>Jannaschia</taxon>
    </lineage>
</organism>
<dbReference type="STRING" id="935700.jaqu_06300"/>
<keyword evidence="2" id="KW-1185">Reference proteome</keyword>
<comment type="caution">
    <text evidence="1">The sequence shown here is derived from an EMBL/GenBank/DDBJ whole genome shotgun (WGS) entry which is preliminary data.</text>
</comment>
<dbReference type="EMBL" id="JYFE01000017">
    <property type="protein sequence ID" value="KIT17442.1"/>
    <property type="molecule type" value="Genomic_DNA"/>
</dbReference>
<dbReference type="Proteomes" id="UP000032232">
    <property type="component" value="Unassembled WGS sequence"/>
</dbReference>
<sequence>MSRDIGAMVGLPLRDLARGLSAFTPIRGVGAAGLPAPLREALQLVSGVLPDSHPERVPLEGVDAASLAAASDFLSVDGPSDRMEEAFVRVLASAMQMALDQLDGPAIPLSETIATMRLHSGPVAAGVSAERRAARILLDLYRARAFGPMPGLPLPTDPAQDRAVRLAAFAAFAWLLTNREDVVSEERLVLELSVALSVSLEAEVLARFDDPDTLAEMLRSVSAKL</sequence>
<protein>
    <submittedName>
        <fullName evidence="1">Uncharacterized protein</fullName>
    </submittedName>
</protein>
<proteinExistence type="predicted"/>